<dbReference type="SUPFAM" id="SSF49373">
    <property type="entry name" value="Invasin/intimin cell-adhesion fragments"/>
    <property type="match status" value="1"/>
</dbReference>
<dbReference type="Gene3D" id="2.60.40.1080">
    <property type="match status" value="1"/>
</dbReference>
<evidence type="ECO:0000313" key="1">
    <source>
        <dbReference type="EMBL" id="KPW07292.1"/>
    </source>
</evidence>
<dbReference type="EMBL" id="LJPM01000634">
    <property type="protein sequence ID" value="KPW07292.1"/>
    <property type="molecule type" value="Genomic_DNA"/>
</dbReference>
<dbReference type="Proteomes" id="UP000050297">
    <property type="component" value="Unassembled WGS sequence"/>
</dbReference>
<sequence length="960" mass="103729">MTILNDVPAAPIVVGGVWRTDPVTRGNYVQLGYPDKPSSPPSLADMAYLGDRALSVRAASAFAQFYLNFEPGDHVQMHFKGTAQNGKPVSRATSYTAQNIAGGDVRTLTVPSDDVKSLAGQTATLQYVVRPGPDNKSRKIRSSYPLTFQVRGLYLPAPDLLEAINDSIDPDHISVKSTVNFVTVSLDYPGMQLGDTVRLVREGVDVNQKAINFTDQDRPISSSNLKRRPATFTWAGADLKPLLNGVMNIYYKVYRDGVWYTSPKRTLYVGPSLAGLPPFITEVADGRLDLDNLTAPGKPDVDLISVHIPPAGTLVGDKVTLFWSDSSKQKSFSYEGTITALNVDADMKFDVYLDDPIEFNRGKIVTVYYLLERVLPGGEKASFRSADYQFFVGSQKQQEAADSRVLAGAMLEGFKDGKISPAPVSKDINLIVPFAETQEGDSVTAYWQPAEGGAPVTLGIQAVDAANVSLDLVFNIPAATVNAALNKKASAYYVIERQGLSGKTQKFRSQEESFSVGPQPADLLLPAAEVLASVEGALDPMAAQNGTTVVVQPYPGIAIGDTVRLFWIGTDGPGTPDIAPQTVSNVSKALEFVIPAPAIGADIGAEVWVYYQVTRNGLTTPVESEYTIIDVEMLGLDDMPQPVIEQAPGELLDLVAVTTDIVVALKKWPFMAAGQRVWLRLEGTDKGGGPLEIKVWTAREIANADTRQDLKVSIARAEFDSLMSGTELKVYAQVTHDGDFNDAYAEALPPLILTVRQFVPPQENLLSVASSKITLTVTYPPPNGVSLLTSGATQFLDVSGGVQPYSYESSDESVVYVYSDGLILAIDNGSAIIEVKDSNKQVVSVEVTVQGVAMLKFLAYGTYSACKAIAESRGLVIPSVATWRKLRIDSRGMFGFDFIPLGYKAPFYPGLAVWTSDKGASPRTVKGFWTGPDRAIDRDDLKMGGIEHFGYGVSRSIFPD</sequence>
<evidence type="ECO:0000313" key="2">
    <source>
        <dbReference type="Proteomes" id="UP000050297"/>
    </source>
</evidence>
<organism evidence="1 2">
    <name type="scientific">Pseudomonas syringae pv. aceris</name>
    <dbReference type="NCBI Taxonomy" id="199198"/>
    <lineage>
        <taxon>Bacteria</taxon>
        <taxon>Pseudomonadati</taxon>
        <taxon>Pseudomonadota</taxon>
        <taxon>Gammaproteobacteria</taxon>
        <taxon>Pseudomonadales</taxon>
        <taxon>Pseudomonadaceae</taxon>
        <taxon>Pseudomonas</taxon>
        <taxon>Pseudomonas syringae</taxon>
    </lineage>
</organism>
<comment type="caution">
    <text evidence="1">The sequence shown here is derived from an EMBL/GenBank/DDBJ whole genome shotgun (WGS) entry which is preliminary data.</text>
</comment>
<dbReference type="PATRIC" id="fig|199198.4.peg.5047"/>
<accession>A0A0L8IV40</accession>
<dbReference type="InterPro" id="IPR008964">
    <property type="entry name" value="Invasin/intimin_cell_adhesion"/>
</dbReference>
<dbReference type="RefSeq" id="WP_024638299.1">
    <property type="nucleotide sequence ID" value="NZ_LGAR01000050.1"/>
</dbReference>
<protein>
    <submittedName>
        <fullName evidence="1">Uncharacterized protein</fullName>
    </submittedName>
</protein>
<reference evidence="1 2" key="1">
    <citation type="submission" date="2015-09" db="EMBL/GenBank/DDBJ databases">
        <title>Genome announcement of multiple Pseudomonas syringae strains.</title>
        <authorList>
            <person name="Thakur S."/>
            <person name="Wang P.W."/>
            <person name="Gong Y."/>
            <person name="Weir B.S."/>
            <person name="Guttman D.S."/>
        </authorList>
    </citation>
    <scope>NUCLEOTIDE SEQUENCE [LARGE SCALE GENOMIC DNA]</scope>
    <source>
        <strain evidence="1 2">ICMP2802</strain>
    </source>
</reference>
<proteinExistence type="predicted"/>
<gene>
    <name evidence="1" type="ORF">ALO91_03814</name>
</gene>
<dbReference type="AlphaFoldDB" id="A0A0L8IV40"/>
<name>A0A0L8IV40_PSESX</name>